<evidence type="ECO:0000256" key="4">
    <source>
        <dbReference type="SAM" id="MobiDB-lite"/>
    </source>
</evidence>
<dbReference type="PANTHER" id="PTHR10302">
    <property type="entry name" value="SINGLE-STRANDED DNA-BINDING PROTEIN"/>
    <property type="match status" value="1"/>
</dbReference>
<dbReference type="RefSeq" id="WP_074710398.1">
    <property type="nucleotide sequence ID" value="NZ_FNTV01000001.1"/>
</dbReference>
<dbReference type="PROSITE" id="PS50935">
    <property type="entry name" value="SSB"/>
    <property type="match status" value="1"/>
</dbReference>
<evidence type="ECO:0000256" key="1">
    <source>
        <dbReference type="ARBA" id="ARBA00023125"/>
    </source>
</evidence>
<evidence type="ECO:0000256" key="3">
    <source>
        <dbReference type="RuleBase" id="RU000524"/>
    </source>
</evidence>
<dbReference type="SUPFAM" id="SSF50249">
    <property type="entry name" value="Nucleic acid-binding proteins"/>
    <property type="match status" value="1"/>
</dbReference>
<evidence type="ECO:0000256" key="2">
    <source>
        <dbReference type="PROSITE-ProRule" id="PRU00252"/>
    </source>
</evidence>
<dbReference type="InterPro" id="IPR011344">
    <property type="entry name" value="ssDNA-bd"/>
</dbReference>
<dbReference type="GO" id="GO:0006260">
    <property type="term" value="P:DNA replication"/>
    <property type="evidence" value="ECO:0007669"/>
    <property type="project" value="InterPro"/>
</dbReference>
<dbReference type="InterPro" id="IPR012340">
    <property type="entry name" value="NA-bd_OB-fold"/>
</dbReference>
<dbReference type="Gene3D" id="2.40.50.140">
    <property type="entry name" value="Nucleic acid-binding proteins"/>
    <property type="match status" value="1"/>
</dbReference>
<feature type="region of interest" description="Disordered" evidence="4">
    <location>
        <begin position="190"/>
        <end position="209"/>
    </location>
</feature>
<dbReference type="EMBL" id="FNTV01000001">
    <property type="protein sequence ID" value="SEE08179.1"/>
    <property type="molecule type" value="Genomic_DNA"/>
</dbReference>
<gene>
    <name evidence="5" type="ORF">SAMN04489740_0619</name>
</gene>
<accession>A0A1H5FXN5</accession>
<protein>
    <recommendedName>
        <fullName evidence="3">Single-stranded DNA-binding protein</fullName>
    </recommendedName>
</protein>
<dbReference type="NCBIfam" id="TIGR00621">
    <property type="entry name" value="ssb"/>
    <property type="match status" value="1"/>
</dbReference>
<dbReference type="GO" id="GO:0003697">
    <property type="term" value="F:single-stranded DNA binding"/>
    <property type="evidence" value="ECO:0007669"/>
    <property type="project" value="InterPro"/>
</dbReference>
<dbReference type="InterPro" id="IPR000424">
    <property type="entry name" value="Primosome_PriB/ssb"/>
</dbReference>
<dbReference type="PANTHER" id="PTHR10302:SF27">
    <property type="entry name" value="SINGLE-STRANDED DNA-BINDING PROTEIN"/>
    <property type="match status" value="1"/>
</dbReference>
<keyword evidence="1 2" id="KW-0238">DNA-binding</keyword>
<name>A0A1H5FXN5_9MICC</name>
<dbReference type="AlphaFoldDB" id="A0A1H5FXN5"/>
<feature type="region of interest" description="Disordered" evidence="4">
    <location>
        <begin position="121"/>
        <end position="181"/>
    </location>
</feature>
<evidence type="ECO:0000313" key="6">
    <source>
        <dbReference type="Proteomes" id="UP000182725"/>
    </source>
</evidence>
<sequence length="209" mass="22113">MVNTVTIRGFATTGIELRTTANGLVVGDFRMGSNERRPDPVTNVWADGPTNWFRVNVFRALAQNAASSIHKGDRIIVVGKLKISTYLRKDGATGTNVDIEAETIGPDLQFGTAHYIRVASAHPAGRDSSRSDADPANVPPLNSGGEGEAGSFHDDPSGGDAENHDAGDLSTVPEHAEDPVDLAEAQELVGEGETLNRATGELIPEDVPF</sequence>
<organism evidence="5 6">
    <name type="scientific">Arthrobacter alpinus</name>
    <dbReference type="NCBI Taxonomy" id="656366"/>
    <lineage>
        <taxon>Bacteria</taxon>
        <taxon>Bacillati</taxon>
        <taxon>Actinomycetota</taxon>
        <taxon>Actinomycetes</taxon>
        <taxon>Micrococcales</taxon>
        <taxon>Micrococcaceae</taxon>
        <taxon>Arthrobacter</taxon>
    </lineage>
</organism>
<dbReference type="Pfam" id="PF00436">
    <property type="entry name" value="SSB"/>
    <property type="match status" value="1"/>
</dbReference>
<feature type="compositionally biased region" description="Basic and acidic residues" evidence="4">
    <location>
        <begin position="151"/>
        <end position="167"/>
    </location>
</feature>
<proteinExistence type="predicted"/>
<dbReference type="CDD" id="cd04496">
    <property type="entry name" value="SSB_OBF"/>
    <property type="match status" value="1"/>
</dbReference>
<dbReference type="Proteomes" id="UP000182725">
    <property type="component" value="Unassembled WGS sequence"/>
</dbReference>
<evidence type="ECO:0000313" key="5">
    <source>
        <dbReference type="EMBL" id="SEE08179.1"/>
    </source>
</evidence>
<reference evidence="5 6" key="1">
    <citation type="submission" date="2016-10" db="EMBL/GenBank/DDBJ databases">
        <authorList>
            <person name="de Groot N.N."/>
        </authorList>
    </citation>
    <scope>NUCLEOTIDE SEQUENCE [LARGE SCALE GENOMIC DNA]</scope>
    <source>
        <strain evidence="5 6">DSM 22274</strain>
    </source>
</reference>
<feature type="compositionally biased region" description="Basic and acidic residues" evidence="4">
    <location>
        <begin position="124"/>
        <end position="133"/>
    </location>
</feature>
<dbReference type="GO" id="GO:0009295">
    <property type="term" value="C:nucleoid"/>
    <property type="evidence" value="ECO:0007669"/>
    <property type="project" value="TreeGrafter"/>
</dbReference>